<organism evidence="2">
    <name type="scientific">uncultured Lysobacter sp</name>
    <dbReference type="NCBI Taxonomy" id="271060"/>
    <lineage>
        <taxon>Bacteria</taxon>
        <taxon>Pseudomonadati</taxon>
        <taxon>Pseudomonadota</taxon>
        <taxon>Gammaproteobacteria</taxon>
        <taxon>Lysobacterales</taxon>
        <taxon>Lysobacteraceae</taxon>
        <taxon>Lysobacter</taxon>
        <taxon>environmental samples</taxon>
    </lineage>
</organism>
<name>A0A6J4M7E7_9GAMM</name>
<gene>
    <name evidence="2" type="ORF">AVDCRST_MAG71-2785</name>
</gene>
<proteinExistence type="predicted"/>
<dbReference type="EMBL" id="CADCUA010000652">
    <property type="protein sequence ID" value="CAA9350802.1"/>
    <property type="molecule type" value="Genomic_DNA"/>
</dbReference>
<evidence type="ECO:0000313" key="2">
    <source>
        <dbReference type="EMBL" id="CAA9350802.1"/>
    </source>
</evidence>
<sequence>MTGARAGRQAARTAWSHAHRECPELPGSGAGPTFDRVLTRDSMR</sequence>
<protein>
    <submittedName>
        <fullName evidence="2">Uncharacterized protein</fullName>
    </submittedName>
</protein>
<dbReference type="AlphaFoldDB" id="A0A6J4M7E7"/>
<accession>A0A6J4M7E7</accession>
<feature type="region of interest" description="Disordered" evidence="1">
    <location>
        <begin position="1"/>
        <end position="44"/>
    </location>
</feature>
<feature type="compositionally biased region" description="Low complexity" evidence="1">
    <location>
        <begin position="1"/>
        <end position="14"/>
    </location>
</feature>
<evidence type="ECO:0000256" key="1">
    <source>
        <dbReference type="SAM" id="MobiDB-lite"/>
    </source>
</evidence>
<reference evidence="2" key="1">
    <citation type="submission" date="2020-02" db="EMBL/GenBank/DDBJ databases">
        <authorList>
            <person name="Meier V. D."/>
        </authorList>
    </citation>
    <scope>NUCLEOTIDE SEQUENCE</scope>
    <source>
        <strain evidence="2">AVDCRST_MAG71</strain>
    </source>
</reference>